<dbReference type="PANTHER" id="PTHR42988">
    <property type="entry name" value="PHOSPHOHYDROLASE"/>
    <property type="match status" value="1"/>
</dbReference>
<evidence type="ECO:0000256" key="3">
    <source>
        <dbReference type="ARBA" id="ARBA00023004"/>
    </source>
</evidence>
<organism evidence="6">
    <name type="scientific">marine sediment metagenome</name>
    <dbReference type="NCBI Taxonomy" id="412755"/>
    <lineage>
        <taxon>unclassified sequences</taxon>
        <taxon>metagenomes</taxon>
        <taxon>ecological metagenomes</taxon>
    </lineage>
</organism>
<comment type="similarity">
    <text evidence="4">Belongs to the cyclic nucleotide phosphodiesterase class-III family.</text>
</comment>
<reference evidence="6" key="1">
    <citation type="journal article" date="2015" name="Nature">
        <title>Complex archaea that bridge the gap between prokaryotes and eukaryotes.</title>
        <authorList>
            <person name="Spang A."/>
            <person name="Saw J.H."/>
            <person name="Jorgensen S.L."/>
            <person name="Zaremba-Niedzwiedzka K."/>
            <person name="Martijn J."/>
            <person name="Lind A.E."/>
            <person name="van Eijk R."/>
            <person name="Schleper C."/>
            <person name="Guy L."/>
            <person name="Ettema T.J."/>
        </authorList>
    </citation>
    <scope>NUCLEOTIDE SEQUENCE</scope>
</reference>
<evidence type="ECO:0000256" key="2">
    <source>
        <dbReference type="ARBA" id="ARBA00022801"/>
    </source>
</evidence>
<evidence type="ECO:0000256" key="4">
    <source>
        <dbReference type="ARBA" id="ARBA00025742"/>
    </source>
</evidence>
<accession>A0A0F9YB60</accession>
<dbReference type="GO" id="GO:0004112">
    <property type="term" value="F:cyclic-nucleotide phosphodiesterase activity"/>
    <property type="evidence" value="ECO:0007669"/>
    <property type="project" value="InterPro"/>
</dbReference>
<dbReference type="Pfam" id="PF00149">
    <property type="entry name" value="Metallophos"/>
    <property type="match status" value="1"/>
</dbReference>
<evidence type="ECO:0000256" key="1">
    <source>
        <dbReference type="ARBA" id="ARBA00022723"/>
    </source>
</evidence>
<dbReference type="PANTHER" id="PTHR42988:SF2">
    <property type="entry name" value="CYCLIC NUCLEOTIDE PHOSPHODIESTERASE CBUA0032-RELATED"/>
    <property type="match status" value="1"/>
</dbReference>
<keyword evidence="3" id="KW-0408">Iron</keyword>
<keyword evidence="2" id="KW-0378">Hydrolase</keyword>
<dbReference type="GO" id="GO:0046872">
    <property type="term" value="F:metal ion binding"/>
    <property type="evidence" value="ECO:0007669"/>
    <property type="project" value="UniProtKB-KW"/>
</dbReference>
<dbReference type="EMBL" id="LAZR01000033">
    <property type="protein sequence ID" value="KKO01769.1"/>
    <property type="molecule type" value="Genomic_DNA"/>
</dbReference>
<feature type="domain" description="Calcineurin-like phosphoesterase" evidence="5">
    <location>
        <begin position="5"/>
        <end position="199"/>
    </location>
</feature>
<dbReference type="CDD" id="cd07402">
    <property type="entry name" value="MPP_GpdQ"/>
    <property type="match status" value="1"/>
</dbReference>
<dbReference type="InterPro" id="IPR029052">
    <property type="entry name" value="Metallo-depent_PP-like"/>
</dbReference>
<proteinExistence type="inferred from homology"/>
<dbReference type="Gene3D" id="3.60.21.10">
    <property type="match status" value="1"/>
</dbReference>
<keyword evidence="1" id="KW-0479">Metal-binding</keyword>
<dbReference type="AlphaFoldDB" id="A0A0F9YB60"/>
<evidence type="ECO:0000259" key="5">
    <source>
        <dbReference type="Pfam" id="PF00149"/>
    </source>
</evidence>
<sequence length="288" mass="32416">MTNAMKFIHLTDTHVIGGDRLLYGANPARRLSRAVDSIIKDHADAAFVIVTGDMTHWGDADAYAAFAHEIRRLPMPVHLMVGNHDDGDAFKHTFPDAPRDPFGFVQFTFETPHHKAICLDTKLQGTHAGGYCTERLAWLKQQLELSDEPVLLFMHHPPFPVGIQAMDNIMMQDVEPFHDVIAPHKHRIQHLFFGHVHRPIFGNWRGVSFSCMRGLNHQVALDLNPETTNVPGDLAQPAYGVVLLSEDLVVAHMYEFADTSPRFSLAAPEGEDNRAYQLNMRHEGFTDL</sequence>
<dbReference type="InterPro" id="IPR050884">
    <property type="entry name" value="CNP_phosphodiesterase-III"/>
</dbReference>
<comment type="caution">
    <text evidence="6">The sequence shown here is derived from an EMBL/GenBank/DDBJ whole genome shotgun (WGS) entry which is preliminary data.</text>
</comment>
<evidence type="ECO:0000313" key="6">
    <source>
        <dbReference type="EMBL" id="KKO01769.1"/>
    </source>
</evidence>
<protein>
    <recommendedName>
        <fullName evidence="5">Calcineurin-like phosphoesterase domain-containing protein</fullName>
    </recommendedName>
</protein>
<gene>
    <name evidence="6" type="ORF">LCGC14_0110900</name>
</gene>
<dbReference type="InterPro" id="IPR026575">
    <property type="entry name" value="GpdQ/CpdA-like"/>
</dbReference>
<name>A0A0F9YB60_9ZZZZ</name>
<dbReference type="SUPFAM" id="SSF56300">
    <property type="entry name" value="Metallo-dependent phosphatases"/>
    <property type="match status" value="1"/>
</dbReference>
<dbReference type="InterPro" id="IPR004843">
    <property type="entry name" value="Calcineurin-like_PHP"/>
</dbReference>